<proteinExistence type="predicted"/>
<gene>
    <name evidence="1" type="ORF">ENI35_01930</name>
</gene>
<evidence type="ECO:0000313" key="1">
    <source>
        <dbReference type="EMBL" id="HEC67564.1"/>
    </source>
</evidence>
<dbReference type="EMBL" id="DRIH01000059">
    <property type="protein sequence ID" value="HEC67564.1"/>
    <property type="molecule type" value="Genomic_DNA"/>
</dbReference>
<name>A0A7C1VM85_DESA2</name>
<protein>
    <submittedName>
        <fullName evidence="1">Uncharacterized protein</fullName>
    </submittedName>
</protein>
<reference evidence="1" key="1">
    <citation type="journal article" date="2020" name="mSystems">
        <title>Genome- and Community-Level Interaction Insights into Carbon Utilization and Element Cycling Functions of Hydrothermarchaeota in Hydrothermal Sediment.</title>
        <authorList>
            <person name="Zhou Z."/>
            <person name="Liu Y."/>
            <person name="Xu W."/>
            <person name="Pan J."/>
            <person name="Luo Z.H."/>
            <person name="Li M."/>
        </authorList>
    </citation>
    <scope>NUCLEOTIDE SEQUENCE [LARGE SCALE GENOMIC DNA]</scope>
    <source>
        <strain evidence="1">HyVt-389</strain>
    </source>
</reference>
<dbReference type="Proteomes" id="UP000885738">
    <property type="component" value="Unassembled WGS sequence"/>
</dbReference>
<dbReference type="SUPFAM" id="SSF55729">
    <property type="entry name" value="Acyl-CoA N-acyltransferases (Nat)"/>
    <property type="match status" value="1"/>
</dbReference>
<dbReference type="InterPro" id="IPR016181">
    <property type="entry name" value="Acyl_CoA_acyltransferase"/>
</dbReference>
<sequence length="318" mass="37859">MSHSVEIFAKWLSCQGYRIERTKSSWWYNVYSLAWQSFPYHWIIEPEEEELREFLVKVHGAGLRYSTGLNSPYGKLSYHAVFEGKNYDLDILSQNARHNVRRGLRRCKIEQITFDRLAEEGWVLQVKTLQRQRRKVRISRNKWHKLCLSAADLPGFEAWGALVNGKLVASVITFQMDDCCYMLYQQCDERYLRRYINNALSFVVTKEMLSRPHIKSILYGLHSIDAPPNVDEFKFRMGYWPKPVKQRVVFHPILEPVFNRMTHRFLRWLTHVFPGQCFFSKAEGFVRFGLDSKIPTEQQDWPIAFRIHGRMKERIEKK</sequence>
<organism evidence="1">
    <name type="scientific">Desulfofervidus auxilii</name>
    <dbReference type="NCBI Taxonomy" id="1621989"/>
    <lineage>
        <taxon>Bacteria</taxon>
        <taxon>Pseudomonadati</taxon>
        <taxon>Thermodesulfobacteriota</taxon>
        <taxon>Candidatus Desulfofervidia</taxon>
        <taxon>Candidatus Desulfofervidales</taxon>
        <taxon>Candidatus Desulfofervidaceae</taxon>
        <taxon>Candidatus Desulfofervidus</taxon>
    </lineage>
</organism>
<dbReference type="AlphaFoldDB" id="A0A7C1VM85"/>
<dbReference type="Gene3D" id="3.40.630.30">
    <property type="match status" value="1"/>
</dbReference>
<accession>A0A7C1VM85</accession>
<comment type="caution">
    <text evidence="1">The sequence shown here is derived from an EMBL/GenBank/DDBJ whole genome shotgun (WGS) entry which is preliminary data.</text>
</comment>